<evidence type="ECO:0000313" key="3">
    <source>
        <dbReference type="EMBL" id="ADZ83360.1"/>
    </source>
</evidence>
<evidence type="ECO:0000256" key="1">
    <source>
        <dbReference type="ARBA" id="ARBA00003238"/>
    </source>
</evidence>
<protein>
    <submittedName>
        <fullName evidence="3">DegV family protein</fullName>
    </submittedName>
</protein>
<proteinExistence type="predicted"/>
<dbReference type="InterPro" id="IPR043168">
    <property type="entry name" value="DegV_C"/>
</dbReference>
<dbReference type="RefSeq" id="WP_013656657.1">
    <property type="nucleotide sequence ID" value="NC_015275.1"/>
</dbReference>
<accession>F2JKV7</accession>
<dbReference type="Gene3D" id="3.40.50.10170">
    <property type="match status" value="1"/>
</dbReference>
<dbReference type="PANTHER" id="PTHR33434">
    <property type="entry name" value="DEGV DOMAIN-CONTAINING PROTEIN DR_1986-RELATED"/>
    <property type="match status" value="1"/>
</dbReference>
<dbReference type="NCBIfam" id="TIGR00762">
    <property type="entry name" value="DegV"/>
    <property type="match status" value="1"/>
</dbReference>
<organism evidence="3 4">
    <name type="scientific">Cellulosilyticum lentocellum (strain ATCC 49066 / DSM 5427 / NCIMB 11756 / RHM5)</name>
    <name type="common">Clostridium lentocellum</name>
    <dbReference type="NCBI Taxonomy" id="642492"/>
    <lineage>
        <taxon>Bacteria</taxon>
        <taxon>Bacillati</taxon>
        <taxon>Bacillota</taxon>
        <taxon>Clostridia</taxon>
        <taxon>Lachnospirales</taxon>
        <taxon>Cellulosilyticaceae</taxon>
        <taxon>Cellulosilyticum</taxon>
    </lineage>
</organism>
<dbReference type="SUPFAM" id="SSF82549">
    <property type="entry name" value="DAK1/DegV-like"/>
    <property type="match status" value="1"/>
</dbReference>
<dbReference type="Proteomes" id="UP000008467">
    <property type="component" value="Chromosome"/>
</dbReference>
<dbReference type="GO" id="GO:0008289">
    <property type="term" value="F:lipid binding"/>
    <property type="evidence" value="ECO:0007669"/>
    <property type="project" value="UniProtKB-KW"/>
</dbReference>
<evidence type="ECO:0000313" key="4">
    <source>
        <dbReference type="Proteomes" id="UP000008467"/>
    </source>
</evidence>
<dbReference type="InterPro" id="IPR003797">
    <property type="entry name" value="DegV"/>
</dbReference>
<dbReference type="PROSITE" id="PS51482">
    <property type="entry name" value="DEGV"/>
    <property type="match status" value="1"/>
</dbReference>
<dbReference type="KEGG" id="cle:Clole_1635"/>
<dbReference type="HOGENOM" id="CLU_048251_4_3_9"/>
<keyword evidence="4" id="KW-1185">Reference proteome</keyword>
<dbReference type="PANTHER" id="PTHR33434:SF3">
    <property type="entry name" value="DEGV DOMAIN-CONTAINING PROTEIN YITS"/>
    <property type="match status" value="1"/>
</dbReference>
<dbReference type="EMBL" id="CP002582">
    <property type="protein sequence ID" value="ADZ83360.1"/>
    <property type="molecule type" value="Genomic_DNA"/>
</dbReference>
<reference evidence="3 4" key="1">
    <citation type="journal article" date="2011" name="J. Bacteriol.">
        <title>Complete genome sequence of the cellulose-degrading bacterium Cellulosilyticum lentocellum.</title>
        <authorList>
            <consortium name="US DOE Joint Genome Institute"/>
            <person name="Miller D.A."/>
            <person name="Suen G."/>
            <person name="Bruce D."/>
            <person name="Copeland A."/>
            <person name="Cheng J.F."/>
            <person name="Detter C."/>
            <person name="Goodwin L.A."/>
            <person name="Han C.S."/>
            <person name="Hauser L.J."/>
            <person name="Land M.L."/>
            <person name="Lapidus A."/>
            <person name="Lucas S."/>
            <person name="Meincke L."/>
            <person name="Pitluck S."/>
            <person name="Tapia R."/>
            <person name="Teshima H."/>
            <person name="Woyke T."/>
            <person name="Fox B.G."/>
            <person name="Angert E.R."/>
            <person name="Currie C.R."/>
        </authorList>
    </citation>
    <scope>NUCLEOTIDE SEQUENCE [LARGE SCALE GENOMIC DNA]</scope>
    <source>
        <strain evidence="4">ATCC 49066 / DSM 5427 / NCIMB 11756 / RHM5</strain>
    </source>
</reference>
<dbReference type="InterPro" id="IPR050270">
    <property type="entry name" value="DegV_domain_contain"/>
</dbReference>
<dbReference type="Pfam" id="PF02645">
    <property type="entry name" value="DegV"/>
    <property type="match status" value="1"/>
</dbReference>
<comment type="function">
    <text evidence="1">May bind long-chain fatty acids, such as palmitate, and may play a role in lipid transport or fatty acid metabolism.</text>
</comment>
<name>F2JKV7_CELLD</name>
<evidence type="ECO:0000256" key="2">
    <source>
        <dbReference type="ARBA" id="ARBA00023121"/>
    </source>
</evidence>
<dbReference type="eggNOG" id="COG1307">
    <property type="taxonomic scope" value="Bacteria"/>
</dbReference>
<dbReference type="Gene3D" id="3.30.1180.10">
    <property type="match status" value="1"/>
</dbReference>
<dbReference type="AlphaFoldDB" id="F2JKV7"/>
<sequence>MNKIALLVDSCTDVPKEYQERYHIYVMPLMIIYKEGEYYDGVNITPEEVYERFNEEIPTTSLPSPETVMNTFKQIKDDGYTHVIAVTISSGLSNTWSMVSSVAREFEGLTITVIDTKNIGIGAGFSAILAGQLLDQGLSYEEVCRRLMENVEHTKLFFCVSTLEYLQKGGRIGLVASLLGTAFDLKPIISCNEDGIYYTVTKVRGRNKSLKKATELAEAFAKKYKRYNLTVMHGGAKEEADKIVLQLKAVLPNIQIMVEGQITPALVVHTGPGLIGIGVQKIEE</sequence>
<dbReference type="STRING" id="642492.Clole_1635"/>
<gene>
    <name evidence="3" type="ordered locus">Clole_1635</name>
</gene>
<keyword evidence="2" id="KW-0446">Lipid-binding</keyword>